<protein>
    <submittedName>
        <fullName evidence="1">Uncharacterized protein</fullName>
    </submittedName>
</protein>
<dbReference type="EnsemblMetazoa" id="AQUA014159-RA">
    <property type="protein sequence ID" value="AQUA014159-PA"/>
    <property type="gene ID" value="AQUA014159"/>
</dbReference>
<proteinExistence type="predicted"/>
<dbReference type="VEuPathDB" id="VectorBase:AQUA014159"/>
<accession>A0A182XQM2</accession>
<organism evidence="1 2">
    <name type="scientific">Anopheles quadriannulatus</name>
    <name type="common">Mosquito</name>
    <dbReference type="NCBI Taxonomy" id="34691"/>
    <lineage>
        <taxon>Eukaryota</taxon>
        <taxon>Metazoa</taxon>
        <taxon>Ecdysozoa</taxon>
        <taxon>Arthropoda</taxon>
        <taxon>Hexapoda</taxon>
        <taxon>Insecta</taxon>
        <taxon>Pterygota</taxon>
        <taxon>Neoptera</taxon>
        <taxon>Endopterygota</taxon>
        <taxon>Diptera</taxon>
        <taxon>Nematocera</taxon>
        <taxon>Culicoidea</taxon>
        <taxon>Culicidae</taxon>
        <taxon>Anophelinae</taxon>
        <taxon>Anopheles</taxon>
    </lineage>
</organism>
<evidence type="ECO:0000313" key="2">
    <source>
        <dbReference type="Proteomes" id="UP000076407"/>
    </source>
</evidence>
<name>A0A182XQM2_ANOQN</name>
<keyword evidence="2" id="KW-1185">Reference proteome</keyword>
<evidence type="ECO:0000313" key="1">
    <source>
        <dbReference type="EnsemblMetazoa" id="AQUA014159-PA"/>
    </source>
</evidence>
<reference evidence="1" key="1">
    <citation type="submission" date="2020-05" db="UniProtKB">
        <authorList>
            <consortium name="EnsemblMetazoa"/>
        </authorList>
    </citation>
    <scope>IDENTIFICATION</scope>
    <source>
        <strain evidence="1">SANGQUA</strain>
    </source>
</reference>
<sequence length="13" mass="1175">MEAPRGGGGGACI</sequence>
<dbReference type="Proteomes" id="UP000076407">
    <property type="component" value="Unassembled WGS sequence"/>
</dbReference>